<keyword evidence="2" id="KW-1185">Reference proteome</keyword>
<dbReference type="InterPro" id="IPR036388">
    <property type="entry name" value="WH-like_DNA-bd_sf"/>
</dbReference>
<dbReference type="InterPro" id="IPR011991">
    <property type="entry name" value="ArsR-like_HTH"/>
</dbReference>
<name>A0A6M1LD82_9ACTN</name>
<comment type="caution">
    <text evidence="1">The sequence shown here is derived from an EMBL/GenBank/DDBJ whole genome shotgun (WGS) entry which is preliminary data.</text>
</comment>
<evidence type="ECO:0000313" key="1">
    <source>
        <dbReference type="EMBL" id="NGM16141.1"/>
    </source>
</evidence>
<protein>
    <submittedName>
        <fullName evidence="1">Helix-turn-helix transcriptional regulator</fullName>
    </submittedName>
</protein>
<dbReference type="AlphaFoldDB" id="A0A6M1LD82"/>
<dbReference type="Proteomes" id="UP000478148">
    <property type="component" value="Unassembled WGS sequence"/>
</dbReference>
<organism evidence="1 2">
    <name type="scientific">Verrucosispora sioxanthis</name>
    <dbReference type="NCBI Taxonomy" id="2499994"/>
    <lineage>
        <taxon>Bacteria</taxon>
        <taxon>Bacillati</taxon>
        <taxon>Actinomycetota</taxon>
        <taxon>Actinomycetes</taxon>
        <taxon>Micromonosporales</taxon>
        <taxon>Micromonosporaceae</taxon>
        <taxon>Micromonospora</taxon>
    </lineage>
</organism>
<dbReference type="CDD" id="cd00090">
    <property type="entry name" value="HTH_ARSR"/>
    <property type="match status" value="1"/>
</dbReference>
<evidence type="ECO:0000313" key="2">
    <source>
        <dbReference type="Proteomes" id="UP000478148"/>
    </source>
</evidence>
<dbReference type="InterPro" id="IPR036390">
    <property type="entry name" value="WH_DNA-bd_sf"/>
</dbReference>
<sequence>MAEVEERLAALEAQVAELIERLGGGDGPAPLPEGVFWALDGLKQRLPADGAGAVLYTGTVRVGGQHYDWQYGRGVEDLLADDWADLPVVLSALAHPVRLRLLREILGGRQGTAELAGIEDLGTTGQLHHHLRQLTGAGWLRSAGRGRYAIPAERVVPLLAILTAAGR</sequence>
<dbReference type="SUPFAM" id="SSF46785">
    <property type="entry name" value="Winged helix' DNA-binding domain"/>
    <property type="match status" value="1"/>
</dbReference>
<reference evidence="1 2" key="1">
    <citation type="submission" date="2020-02" db="EMBL/GenBank/DDBJ databases">
        <title>Draft Genome Sequence of Verrucosispora sp. Strain CWR15, Isolated from Gulf of Mexico Sponge.</title>
        <authorList>
            <person name="Kennedy S.J."/>
            <person name="Cella E."/>
            <person name="Azarian T."/>
            <person name="Baker B.J."/>
            <person name="Shaw L.N."/>
        </authorList>
    </citation>
    <scope>NUCLEOTIDE SEQUENCE [LARGE SCALE GENOMIC DNA]</scope>
    <source>
        <strain evidence="1 2">CWR15</strain>
    </source>
</reference>
<proteinExistence type="predicted"/>
<dbReference type="Gene3D" id="1.10.10.10">
    <property type="entry name" value="Winged helix-like DNA-binding domain superfamily/Winged helix DNA-binding domain"/>
    <property type="match status" value="1"/>
</dbReference>
<dbReference type="RefSeq" id="WP_164449995.1">
    <property type="nucleotide sequence ID" value="NZ_SAIY01000013.1"/>
</dbReference>
<dbReference type="EMBL" id="SAIY01000013">
    <property type="protein sequence ID" value="NGM16141.1"/>
    <property type="molecule type" value="Genomic_DNA"/>
</dbReference>
<accession>A0A6M1LD82</accession>
<gene>
    <name evidence="1" type="ORF">ENC19_27670</name>
</gene>